<keyword evidence="1" id="KW-0472">Membrane</keyword>
<keyword evidence="1" id="KW-1133">Transmembrane helix</keyword>
<reference evidence="2" key="1">
    <citation type="submission" date="2020-09" db="EMBL/GenBank/DDBJ databases">
        <title>Genome-Enabled Discovery of Anthraquinone Biosynthesis in Senna tora.</title>
        <authorList>
            <person name="Kang S.-H."/>
            <person name="Pandey R.P."/>
            <person name="Lee C.-M."/>
            <person name="Sim J.-S."/>
            <person name="Jeong J.-T."/>
            <person name="Choi B.-S."/>
            <person name="Jung M."/>
            <person name="Ginzburg D."/>
            <person name="Zhao K."/>
            <person name="Won S.Y."/>
            <person name="Oh T.-J."/>
            <person name="Yu Y."/>
            <person name="Kim N.-H."/>
            <person name="Lee O.R."/>
            <person name="Lee T.-H."/>
            <person name="Bashyal P."/>
            <person name="Kim T.-S."/>
            <person name="Lee W.-H."/>
            <person name="Kawkins C."/>
            <person name="Kim C.-K."/>
            <person name="Kim J.S."/>
            <person name="Ahn B.O."/>
            <person name="Rhee S.Y."/>
            <person name="Sohng J.K."/>
        </authorList>
    </citation>
    <scope>NUCLEOTIDE SEQUENCE</scope>
    <source>
        <tissue evidence="2">Leaf</tissue>
    </source>
</reference>
<dbReference type="EMBL" id="JAAIUW010000002">
    <property type="protein sequence ID" value="KAF7842879.1"/>
    <property type="molecule type" value="Genomic_DNA"/>
</dbReference>
<evidence type="ECO:0000256" key="1">
    <source>
        <dbReference type="SAM" id="Phobius"/>
    </source>
</evidence>
<keyword evidence="1" id="KW-0812">Transmembrane</keyword>
<protein>
    <submittedName>
        <fullName evidence="2">Uncharacterized protein</fullName>
    </submittedName>
</protein>
<dbReference type="Proteomes" id="UP000634136">
    <property type="component" value="Unassembled WGS sequence"/>
</dbReference>
<evidence type="ECO:0000313" key="2">
    <source>
        <dbReference type="EMBL" id="KAF7842879.1"/>
    </source>
</evidence>
<evidence type="ECO:0000313" key="3">
    <source>
        <dbReference type="Proteomes" id="UP000634136"/>
    </source>
</evidence>
<dbReference type="AlphaFoldDB" id="A0A835CHV2"/>
<comment type="caution">
    <text evidence="2">The sequence shown here is derived from an EMBL/GenBank/DDBJ whole genome shotgun (WGS) entry which is preliminary data.</text>
</comment>
<sequence length="122" mass="13322">MCKCYYHEPLALLVILNKLAIGHGCCFISVVIVFSLIPVWVAVTRYRLAVSSFVLLLVPLLSSISLFKPGKRKCSREVKGGVLAANCVPEVSFAATSDGTLLSSSVVSEDALDFEDVYLFKY</sequence>
<gene>
    <name evidence="2" type="ORF">G2W53_005177</name>
</gene>
<feature type="transmembrane region" description="Helical" evidence="1">
    <location>
        <begin position="48"/>
        <end position="67"/>
    </location>
</feature>
<organism evidence="2 3">
    <name type="scientific">Senna tora</name>
    <dbReference type="NCBI Taxonomy" id="362788"/>
    <lineage>
        <taxon>Eukaryota</taxon>
        <taxon>Viridiplantae</taxon>
        <taxon>Streptophyta</taxon>
        <taxon>Embryophyta</taxon>
        <taxon>Tracheophyta</taxon>
        <taxon>Spermatophyta</taxon>
        <taxon>Magnoliopsida</taxon>
        <taxon>eudicotyledons</taxon>
        <taxon>Gunneridae</taxon>
        <taxon>Pentapetalae</taxon>
        <taxon>rosids</taxon>
        <taxon>fabids</taxon>
        <taxon>Fabales</taxon>
        <taxon>Fabaceae</taxon>
        <taxon>Caesalpinioideae</taxon>
        <taxon>Cassia clade</taxon>
        <taxon>Senna</taxon>
    </lineage>
</organism>
<accession>A0A835CHV2</accession>
<feature type="transmembrane region" description="Helical" evidence="1">
    <location>
        <begin position="20"/>
        <end position="42"/>
    </location>
</feature>
<proteinExistence type="predicted"/>
<keyword evidence="3" id="KW-1185">Reference proteome</keyword>
<name>A0A835CHV2_9FABA</name>